<evidence type="ECO:0000313" key="2">
    <source>
        <dbReference type="EMBL" id="CRZ34724.1"/>
    </source>
</evidence>
<feature type="transmembrane region" description="Helical" evidence="1">
    <location>
        <begin position="196"/>
        <end position="217"/>
    </location>
</feature>
<gene>
    <name evidence="2" type="ORF">HHT355_1523</name>
</gene>
<feature type="transmembrane region" description="Helical" evidence="1">
    <location>
        <begin position="154"/>
        <end position="176"/>
    </location>
</feature>
<keyword evidence="3" id="KW-1185">Reference proteome</keyword>
<feature type="transmembrane region" description="Helical" evidence="1">
    <location>
        <begin position="111"/>
        <end position="134"/>
    </location>
</feature>
<feature type="transmembrane region" description="Helical" evidence="1">
    <location>
        <begin position="6"/>
        <end position="23"/>
    </location>
</feature>
<protein>
    <submittedName>
        <fullName evidence="2">Putative membrane protein</fullName>
    </submittedName>
</protein>
<feature type="transmembrane region" description="Helical" evidence="1">
    <location>
        <begin position="68"/>
        <end position="87"/>
    </location>
</feature>
<accession>A0A0H5SGX8</accession>
<dbReference type="EMBL" id="CVTD020000016">
    <property type="protein sequence ID" value="CRZ34724.1"/>
    <property type="molecule type" value="Genomic_DNA"/>
</dbReference>
<dbReference type="RefSeq" id="WP_103202832.1">
    <property type="nucleotide sequence ID" value="NZ_CVTD020000016.1"/>
</dbReference>
<organism evidence="2 3">
    <name type="scientific">Herbinix hemicellulosilytica</name>
    <dbReference type="NCBI Taxonomy" id="1564487"/>
    <lineage>
        <taxon>Bacteria</taxon>
        <taxon>Bacillati</taxon>
        <taxon>Bacillota</taxon>
        <taxon>Clostridia</taxon>
        <taxon>Lachnospirales</taxon>
        <taxon>Lachnospiraceae</taxon>
        <taxon>Herbinix</taxon>
    </lineage>
</organism>
<name>A0A0H5SGX8_HERHM</name>
<dbReference type="OrthoDB" id="9797976at2"/>
<dbReference type="InterPro" id="IPR007563">
    <property type="entry name" value="DUF554"/>
</dbReference>
<evidence type="ECO:0000256" key="1">
    <source>
        <dbReference type="SAM" id="Phobius"/>
    </source>
</evidence>
<reference evidence="2 3" key="1">
    <citation type="submission" date="2015-06" db="EMBL/GenBank/DDBJ databases">
        <authorList>
            <person name="Wibberg Daniel"/>
        </authorList>
    </citation>
    <scope>NUCLEOTIDE SEQUENCE [LARGE SCALE GENOMIC DNA]</scope>
    <source>
        <strain evidence="2 3">T3/55T</strain>
    </source>
</reference>
<dbReference type="Proteomes" id="UP000236497">
    <property type="component" value="Unassembled WGS sequence"/>
</dbReference>
<feature type="transmembrane region" description="Helical" evidence="1">
    <location>
        <begin position="223"/>
        <end position="242"/>
    </location>
</feature>
<dbReference type="Pfam" id="PF04474">
    <property type="entry name" value="DUF554"/>
    <property type="match status" value="1"/>
</dbReference>
<dbReference type="AlphaFoldDB" id="A0A0H5SGX8"/>
<dbReference type="PANTHER" id="PTHR36111:SF2">
    <property type="entry name" value="INNER MEMBRANE PROTEIN"/>
    <property type="match status" value="1"/>
</dbReference>
<keyword evidence="1" id="KW-0812">Transmembrane</keyword>
<keyword evidence="1" id="KW-0472">Membrane</keyword>
<sequence length="243" mass="25462">MIGLGTLGNIALILIGSTVGLLIKGGLKQRFQETIMSALGLAVMFIGIVGALEGLLVVDDGKLSGSNMMLMIVSLAIGSLIGEAVNIEEKLDRVGVWLKGKLKLSNGKEKGFVESFVNSSLLFCVGAMAIIGSIKDGLSADPSMLLAKGLIDGVTAIFFASTFGIGVFFSVIPVGLYQGIITFAAGIIEPFLTQRLVSNLSFIGSILIFAIGINMIFGKKIKTGNLLPAIVVPIIYELILVIL</sequence>
<dbReference type="PANTHER" id="PTHR36111">
    <property type="entry name" value="INNER MEMBRANE PROTEIN-RELATED"/>
    <property type="match status" value="1"/>
</dbReference>
<proteinExistence type="predicted"/>
<keyword evidence="1" id="KW-1133">Transmembrane helix</keyword>
<evidence type="ECO:0000313" key="3">
    <source>
        <dbReference type="Proteomes" id="UP000236497"/>
    </source>
</evidence>
<feature type="transmembrane region" description="Helical" evidence="1">
    <location>
        <begin position="35"/>
        <end position="56"/>
    </location>
</feature>